<feature type="region of interest" description="Disordered" evidence="5">
    <location>
        <begin position="1"/>
        <end position="30"/>
    </location>
</feature>
<keyword evidence="8" id="KW-1185">Reference proteome</keyword>
<dbReference type="PROSITE" id="PS00092">
    <property type="entry name" value="N6_MTASE"/>
    <property type="match status" value="1"/>
</dbReference>
<dbReference type="InterPro" id="IPR052190">
    <property type="entry name" value="Euk-Arch_PrmC-MTase"/>
</dbReference>
<dbReference type="GO" id="GO:0008757">
    <property type="term" value="F:S-adenosylmethionine-dependent methyltransferase activity"/>
    <property type="evidence" value="ECO:0007669"/>
    <property type="project" value="InterPro"/>
</dbReference>
<evidence type="ECO:0000313" key="8">
    <source>
        <dbReference type="Proteomes" id="UP001430377"/>
    </source>
</evidence>
<dbReference type="PANTHER" id="PTHR45875:SF1">
    <property type="entry name" value="METHYLTRANSFERASE N6AMT1"/>
    <property type="match status" value="1"/>
</dbReference>
<evidence type="ECO:0000256" key="2">
    <source>
        <dbReference type="ARBA" id="ARBA00022603"/>
    </source>
</evidence>
<sequence length="204" mass="21830">MTGEGGNDGADDAGRPSLADQRGVESVYQPAEDSALLARAVRERVGDGDQTLDVGTGSGFVAAAMAEAGADAVGVDVNPLACQQARERGVTVVRGNLVDPFHEESFDLVAFNPPYLPTPSEREWDDWMEQALSGGEDGRRLVDPFLESVGRVLAPDGEALLLVSSLTDPDAVREYARQHGLAGERVASEKHPYEQLVVLRFVRV</sequence>
<name>A0AAW4PMQ7_9EURY</name>
<organism evidence="7 8">
    <name type="scientific">Haloarcula rubra</name>
    <dbReference type="NCBI Taxonomy" id="2487747"/>
    <lineage>
        <taxon>Archaea</taxon>
        <taxon>Methanobacteriati</taxon>
        <taxon>Methanobacteriota</taxon>
        <taxon>Stenosarchaea group</taxon>
        <taxon>Halobacteria</taxon>
        <taxon>Halobacteriales</taxon>
        <taxon>Haloarculaceae</taxon>
        <taxon>Haloarcula</taxon>
    </lineage>
</organism>
<evidence type="ECO:0000256" key="4">
    <source>
        <dbReference type="ARBA" id="ARBA00022691"/>
    </source>
</evidence>
<evidence type="ECO:0000313" key="7">
    <source>
        <dbReference type="EMBL" id="MBX0321494.1"/>
    </source>
</evidence>
<dbReference type="EMBL" id="RKLR01000001">
    <property type="protein sequence ID" value="MBX0321494.1"/>
    <property type="molecule type" value="Genomic_DNA"/>
</dbReference>
<reference evidence="7 8" key="1">
    <citation type="submission" date="2021-06" db="EMBL/GenBank/DDBJ databases">
        <title>Halomicroarcula sp. a new haloarchaeum isolated from saline soil.</title>
        <authorList>
            <person name="Duran-Viseras A."/>
            <person name="Sanchez-Porro C."/>
            <person name="Ventosa A."/>
        </authorList>
    </citation>
    <scope>NUCLEOTIDE SEQUENCE [LARGE SCALE GENOMIC DNA]</scope>
    <source>
        <strain evidence="7 8">F13</strain>
    </source>
</reference>
<comment type="caution">
    <text evidence="7">The sequence shown here is derived from an EMBL/GenBank/DDBJ whole genome shotgun (WGS) entry which is preliminary data.</text>
</comment>
<dbReference type="Proteomes" id="UP001430377">
    <property type="component" value="Unassembled WGS sequence"/>
</dbReference>
<comment type="similarity">
    <text evidence="1">Belongs to the eukaryotic/archaeal PrmC-related family.</text>
</comment>
<feature type="domain" description="Methyltransferase type 11" evidence="6">
    <location>
        <begin position="52"/>
        <end position="110"/>
    </location>
</feature>
<dbReference type="GO" id="GO:0035657">
    <property type="term" value="C:eRF1 methyltransferase complex"/>
    <property type="evidence" value="ECO:0007669"/>
    <property type="project" value="TreeGrafter"/>
</dbReference>
<gene>
    <name evidence="7" type="ORF">EGH21_00485</name>
</gene>
<dbReference type="PANTHER" id="PTHR45875">
    <property type="entry name" value="METHYLTRANSFERASE N6AMT1"/>
    <property type="match status" value="1"/>
</dbReference>
<dbReference type="GO" id="GO:0032259">
    <property type="term" value="P:methylation"/>
    <property type="evidence" value="ECO:0007669"/>
    <property type="project" value="UniProtKB-KW"/>
</dbReference>
<dbReference type="Gene3D" id="3.40.50.150">
    <property type="entry name" value="Vaccinia Virus protein VP39"/>
    <property type="match status" value="1"/>
</dbReference>
<dbReference type="InterPro" id="IPR002052">
    <property type="entry name" value="DNA_methylase_N6_adenine_CS"/>
</dbReference>
<accession>A0AAW4PMQ7</accession>
<dbReference type="NCBIfam" id="TIGR00537">
    <property type="entry name" value="hemK_rel_arch"/>
    <property type="match status" value="1"/>
</dbReference>
<dbReference type="InterPro" id="IPR013216">
    <property type="entry name" value="Methyltransf_11"/>
</dbReference>
<dbReference type="CDD" id="cd02440">
    <property type="entry name" value="AdoMet_MTases"/>
    <property type="match status" value="1"/>
</dbReference>
<dbReference type="AlphaFoldDB" id="A0AAW4PMQ7"/>
<evidence type="ECO:0000259" key="6">
    <source>
        <dbReference type="Pfam" id="PF08241"/>
    </source>
</evidence>
<dbReference type="NCBIfam" id="NF011527">
    <property type="entry name" value="PRK14968.1-1"/>
    <property type="match status" value="1"/>
</dbReference>
<evidence type="ECO:0000256" key="1">
    <source>
        <dbReference type="ARBA" id="ARBA00006149"/>
    </source>
</evidence>
<dbReference type="GO" id="GO:0008276">
    <property type="term" value="F:protein methyltransferase activity"/>
    <property type="evidence" value="ECO:0007669"/>
    <property type="project" value="TreeGrafter"/>
</dbReference>
<protein>
    <submittedName>
        <fullName evidence="7">Methyltransferase domain-containing protein</fullName>
    </submittedName>
</protein>
<keyword evidence="4" id="KW-0949">S-adenosyl-L-methionine</keyword>
<keyword evidence="3" id="KW-0808">Transferase</keyword>
<dbReference type="InterPro" id="IPR029063">
    <property type="entry name" value="SAM-dependent_MTases_sf"/>
</dbReference>
<evidence type="ECO:0000256" key="5">
    <source>
        <dbReference type="SAM" id="MobiDB-lite"/>
    </source>
</evidence>
<evidence type="ECO:0000256" key="3">
    <source>
        <dbReference type="ARBA" id="ARBA00022679"/>
    </source>
</evidence>
<keyword evidence="2 7" id="KW-0489">Methyltransferase</keyword>
<dbReference type="InterPro" id="IPR004557">
    <property type="entry name" value="PrmC-related"/>
</dbReference>
<dbReference type="GO" id="GO:0003676">
    <property type="term" value="F:nucleic acid binding"/>
    <property type="evidence" value="ECO:0007669"/>
    <property type="project" value="InterPro"/>
</dbReference>
<dbReference type="RefSeq" id="WP_220616514.1">
    <property type="nucleotide sequence ID" value="NZ_RKLR01000001.1"/>
</dbReference>
<proteinExistence type="inferred from homology"/>
<dbReference type="Pfam" id="PF08241">
    <property type="entry name" value="Methyltransf_11"/>
    <property type="match status" value="1"/>
</dbReference>
<dbReference type="SUPFAM" id="SSF53335">
    <property type="entry name" value="S-adenosyl-L-methionine-dependent methyltransferases"/>
    <property type="match status" value="1"/>
</dbReference>